<sequence>MQIKLWYSIDMKKWRWSLTDEADASVQETGQRYLLHEAMNDVANTVEYVLQSKIPA</sequence>
<dbReference type="Proteomes" id="UP000203282">
    <property type="component" value="Segment"/>
</dbReference>
<dbReference type="OrthoDB" id="28548at10239"/>
<evidence type="ECO:0000313" key="2">
    <source>
        <dbReference type="Proteomes" id="UP000203282"/>
    </source>
</evidence>
<dbReference type="GeneID" id="15013432"/>
<keyword evidence="2" id="KW-1185">Reference proteome</keyword>
<dbReference type="KEGG" id="vg:15013432"/>
<organism evidence="1 2">
    <name type="scientific">Synechococcus phage S-SSM4</name>
    <dbReference type="NCBI Taxonomy" id="536466"/>
    <lineage>
        <taxon>Viruses</taxon>
        <taxon>Duplodnaviria</taxon>
        <taxon>Heunggongvirae</taxon>
        <taxon>Uroviricota</taxon>
        <taxon>Caudoviricetes</taxon>
        <taxon>Pantevenvirales</taxon>
        <taxon>Kyanoviridae</taxon>
        <taxon>Greenvirus</taxon>
        <taxon>Greenvirus ssm4</taxon>
    </lineage>
</organism>
<protein>
    <submittedName>
        <fullName evidence="1">Uncharacterized protein</fullName>
    </submittedName>
</protein>
<name>M1TUG9_9CAUD</name>
<reference evidence="1 2" key="1">
    <citation type="submission" date="2010-03" db="EMBL/GenBank/DDBJ databases">
        <title>The Genome Sequence of Cyanophage S-SSM4.</title>
        <authorList>
            <consortium name="The Broad Institute Genome Sequencing Platform"/>
            <person name="Henn M.R."/>
            <person name="Sullivan M.S."/>
            <person name="Osburne M.S."/>
            <person name="Levin J."/>
            <person name="Malboeuf C."/>
            <person name="Casali M."/>
            <person name="Russ C."/>
            <person name="Lennon N."/>
            <person name="Erlich R."/>
            <person name="Young S.K."/>
            <person name="Koehrsen M."/>
            <person name="Yandava C."/>
            <person name="Zeng Q."/>
            <person name="Alvarado L."/>
            <person name="Anderson S."/>
            <person name="Berlin A."/>
            <person name="Borenstein D."/>
            <person name="Chen Z."/>
            <person name="Engels R."/>
            <person name="Freedman E."/>
            <person name="Gellesch M."/>
            <person name="Goldberg J."/>
            <person name="Green L."/>
            <person name="Griggs A."/>
            <person name="Gujja S."/>
            <person name="Heiman D."/>
            <person name="Hepburn T."/>
            <person name="Howarth C."/>
            <person name="Jen D."/>
            <person name="Larson L."/>
            <person name="Lewis B."/>
            <person name="Mehta T."/>
            <person name="Park D."/>
            <person name="Pearson M."/>
            <person name="Roberts A."/>
            <person name="Ryan E."/>
            <person name="Saif S."/>
            <person name="Shea T."/>
            <person name="Shenoy N."/>
            <person name="Sisk P."/>
            <person name="Stolte C."/>
            <person name="Sykes S."/>
            <person name="Walk T."/>
            <person name="White J."/>
            <person name="Yu Q."/>
            <person name="Coleman M.L."/>
            <person name="Huang K.H."/>
            <person name="Weigele P.R."/>
            <person name="DeFrancesco A.S."/>
            <person name="Kern S.E."/>
            <person name="Thompson L.R."/>
            <person name="Fu R."/>
            <person name="Hombeck B."/>
            <person name="Chisholm S.W."/>
            <person name="Haas B."/>
            <person name="Nusbaum C."/>
            <person name="Galagan J."/>
            <person name="Birren B."/>
        </authorList>
    </citation>
    <scope>NUCLEOTIDE SEQUENCE [LARGE SCALE GENOMIC DNA]</scope>
    <source>
        <strain evidence="1 2">S-SSM4</strain>
    </source>
</reference>
<dbReference type="RefSeq" id="YP_007677199.1">
    <property type="nucleotide sequence ID" value="NC_020875.1"/>
</dbReference>
<dbReference type="EMBL" id="HQ316583">
    <property type="protein sequence ID" value="AGG54074.1"/>
    <property type="molecule type" value="Genomic_DNA"/>
</dbReference>
<evidence type="ECO:0000313" key="1">
    <source>
        <dbReference type="EMBL" id="AGG54074.1"/>
    </source>
</evidence>
<gene>
    <name evidence="1" type="ORF">CYXG_00010</name>
</gene>
<proteinExistence type="predicted"/>
<accession>M1TUG9</accession>